<gene>
    <name evidence="2" type="ORF">Pan44_31730</name>
</gene>
<dbReference type="AlphaFoldDB" id="A0A517SG79"/>
<dbReference type="Proteomes" id="UP000315700">
    <property type="component" value="Chromosome"/>
</dbReference>
<dbReference type="KEGG" id="ccos:Pan44_31730"/>
<dbReference type="InterPro" id="IPR027417">
    <property type="entry name" value="P-loop_NTPase"/>
</dbReference>
<name>A0A517SG79_9PLAN</name>
<sequence length="233" mass="26162">MNSLFASSESESAEPGPFRAPAEARRRLDRLQDRRDERVKKSIDLNAKFQAIDSYLAIADNVSAALKSLSDQLFQQTLDVVQEKLTIALQEILEQPIQFQARADFKRGAAIVEFAILRDGQEEDIMRGQGGSVANVLSVGLRMFALTALDPQRHRGFLVLDEQDCWLRPELVPRLVKMVHDAARALGFQVLMISHHDVALFDQYADKIYEFKPEPDGAVNVEERVTRAAVVDA</sequence>
<evidence type="ECO:0000313" key="3">
    <source>
        <dbReference type="Proteomes" id="UP000315700"/>
    </source>
</evidence>
<organism evidence="2 3">
    <name type="scientific">Caulifigura coniformis</name>
    <dbReference type="NCBI Taxonomy" id="2527983"/>
    <lineage>
        <taxon>Bacteria</taxon>
        <taxon>Pseudomonadati</taxon>
        <taxon>Planctomycetota</taxon>
        <taxon>Planctomycetia</taxon>
        <taxon>Planctomycetales</taxon>
        <taxon>Planctomycetaceae</taxon>
        <taxon>Caulifigura</taxon>
    </lineage>
</organism>
<dbReference type="RefSeq" id="WP_145030918.1">
    <property type="nucleotide sequence ID" value="NZ_CP036271.1"/>
</dbReference>
<proteinExistence type="predicted"/>
<evidence type="ECO:0000313" key="2">
    <source>
        <dbReference type="EMBL" id="QDT55131.1"/>
    </source>
</evidence>
<dbReference type="EMBL" id="CP036271">
    <property type="protein sequence ID" value="QDT55131.1"/>
    <property type="molecule type" value="Genomic_DNA"/>
</dbReference>
<reference evidence="2 3" key="1">
    <citation type="submission" date="2019-02" db="EMBL/GenBank/DDBJ databases">
        <title>Deep-cultivation of Planctomycetes and their phenomic and genomic characterization uncovers novel biology.</title>
        <authorList>
            <person name="Wiegand S."/>
            <person name="Jogler M."/>
            <person name="Boedeker C."/>
            <person name="Pinto D."/>
            <person name="Vollmers J."/>
            <person name="Rivas-Marin E."/>
            <person name="Kohn T."/>
            <person name="Peeters S.H."/>
            <person name="Heuer A."/>
            <person name="Rast P."/>
            <person name="Oberbeckmann S."/>
            <person name="Bunk B."/>
            <person name="Jeske O."/>
            <person name="Meyerdierks A."/>
            <person name="Storesund J.E."/>
            <person name="Kallscheuer N."/>
            <person name="Luecker S."/>
            <person name="Lage O.M."/>
            <person name="Pohl T."/>
            <person name="Merkel B.J."/>
            <person name="Hornburger P."/>
            <person name="Mueller R.-W."/>
            <person name="Bruemmer F."/>
            <person name="Labrenz M."/>
            <person name="Spormann A.M."/>
            <person name="Op den Camp H."/>
            <person name="Overmann J."/>
            <person name="Amann R."/>
            <person name="Jetten M.S.M."/>
            <person name="Mascher T."/>
            <person name="Medema M.H."/>
            <person name="Devos D.P."/>
            <person name="Kaster A.-K."/>
            <person name="Ovreas L."/>
            <person name="Rohde M."/>
            <person name="Galperin M.Y."/>
            <person name="Jogler C."/>
        </authorList>
    </citation>
    <scope>NUCLEOTIDE SEQUENCE [LARGE SCALE GENOMIC DNA]</scope>
    <source>
        <strain evidence="2 3">Pan44</strain>
    </source>
</reference>
<dbReference type="Gene3D" id="3.40.50.300">
    <property type="entry name" value="P-loop containing nucleotide triphosphate hydrolases"/>
    <property type="match status" value="1"/>
</dbReference>
<evidence type="ECO:0008006" key="4">
    <source>
        <dbReference type="Google" id="ProtNLM"/>
    </source>
</evidence>
<feature type="compositionally biased region" description="Low complexity" evidence="1">
    <location>
        <begin position="1"/>
        <end position="14"/>
    </location>
</feature>
<feature type="region of interest" description="Disordered" evidence="1">
    <location>
        <begin position="1"/>
        <end position="25"/>
    </location>
</feature>
<protein>
    <recommendedName>
        <fullName evidence="4">DNA repair protein</fullName>
    </recommendedName>
</protein>
<dbReference type="OrthoDB" id="7069379at2"/>
<keyword evidence="3" id="KW-1185">Reference proteome</keyword>
<dbReference type="InParanoid" id="A0A517SG79"/>
<evidence type="ECO:0000256" key="1">
    <source>
        <dbReference type="SAM" id="MobiDB-lite"/>
    </source>
</evidence>
<dbReference type="SUPFAM" id="SSF52540">
    <property type="entry name" value="P-loop containing nucleoside triphosphate hydrolases"/>
    <property type="match status" value="1"/>
</dbReference>
<accession>A0A517SG79</accession>